<evidence type="ECO:0000313" key="2">
    <source>
        <dbReference type="Proteomes" id="UP001157502"/>
    </source>
</evidence>
<accession>A0ACC2F6G1</accession>
<keyword evidence="2" id="KW-1185">Reference proteome</keyword>
<dbReference type="Proteomes" id="UP001157502">
    <property type="component" value="Chromosome 33"/>
</dbReference>
<gene>
    <name evidence="1" type="ORF">DPEC_G00333430</name>
</gene>
<proteinExistence type="predicted"/>
<protein>
    <submittedName>
        <fullName evidence="1">Uncharacterized protein</fullName>
    </submittedName>
</protein>
<evidence type="ECO:0000313" key="1">
    <source>
        <dbReference type="EMBL" id="KAJ7986924.1"/>
    </source>
</evidence>
<dbReference type="EMBL" id="CM055760">
    <property type="protein sequence ID" value="KAJ7986924.1"/>
    <property type="molecule type" value="Genomic_DNA"/>
</dbReference>
<organism evidence="1 2">
    <name type="scientific">Dallia pectoralis</name>
    <name type="common">Alaska blackfish</name>
    <dbReference type="NCBI Taxonomy" id="75939"/>
    <lineage>
        <taxon>Eukaryota</taxon>
        <taxon>Metazoa</taxon>
        <taxon>Chordata</taxon>
        <taxon>Craniata</taxon>
        <taxon>Vertebrata</taxon>
        <taxon>Euteleostomi</taxon>
        <taxon>Actinopterygii</taxon>
        <taxon>Neopterygii</taxon>
        <taxon>Teleostei</taxon>
        <taxon>Protacanthopterygii</taxon>
        <taxon>Esociformes</taxon>
        <taxon>Umbridae</taxon>
        <taxon>Dallia</taxon>
    </lineage>
</organism>
<reference evidence="1" key="1">
    <citation type="submission" date="2021-05" db="EMBL/GenBank/DDBJ databases">
        <authorList>
            <person name="Pan Q."/>
            <person name="Jouanno E."/>
            <person name="Zahm M."/>
            <person name="Klopp C."/>
            <person name="Cabau C."/>
            <person name="Louis A."/>
            <person name="Berthelot C."/>
            <person name="Parey E."/>
            <person name="Roest Crollius H."/>
            <person name="Montfort J."/>
            <person name="Robinson-Rechavi M."/>
            <person name="Bouchez O."/>
            <person name="Lampietro C."/>
            <person name="Lopez Roques C."/>
            <person name="Donnadieu C."/>
            <person name="Postlethwait J."/>
            <person name="Bobe J."/>
            <person name="Dillon D."/>
            <person name="Chandos A."/>
            <person name="von Hippel F."/>
            <person name="Guiguen Y."/>
        </authorList>
    </citation>
    <scope>NUCLEOTIDE SEQUENCE</scope>
    <source>
        <strain evidence="1">YG-Jan2019</strain>
    </source>
</reference>
<sequence length="62" mass="6306">MRVSGLRGGSRASDGTGGSLRQISLIPPVTTGHRSAMTPMWCRHGGWAAVGPAVGSAMPFVA</sequence>
<name>A0ACC2F6G1_DALPE</name>
<comment type="caution">
    <text evidence="1">The sequence shown here is derived from an EMBL/GenBank/DDBJ whole genome shotgun (WGS) entry which is preliminary data.</text>
</comment>